<evidence type="ECO:0000313" key="9">
    <source>
        <dbReference type="EMBL" id="KAL1529675.1"/>
    </source>
</evidence>
<keyword evidence="10" id="KW-1185">Reference proteome</keyword>
<feature type="signal peptide" evidence="8">
    <location>
        <begin position="1"/>
        <end position="21"/>
    </location>
</feature>
<dbReference type="EC" id="3.2.1.58" evidence="6"/>
<protein>
    <recommendedName>
        <fullName evidence="6">glucan 1,3-beta-glucosidase</fullName>
        <ecNumber evidence="6">3.2.1.58</ecNumber>
    </recommendedName>
</protein>
<dbReference type="PANTHER" id="PTHR31297:SF34">
    <property type="entry name" value="GLUCAN 1,3-BETA-GLUCOSIDASE 2"/>
    <property type="match status" value="1"/>
</dbReference>
<dbReference type="Gene3D" id="3.20.20.80">
    <property type="entry name" value="Glycosidases"/>
    <property type="match status" value="1"/>
</dbReference>
<dbReference type="PANTHER" id="PTHR31297">
    <property type="entry name" value="GLUCAN ENDO-1,6-BETA-GLUCOSIDASE B"/>
    <property type="match status" value="1"/>
</dbReference>
<evidence type="ECO:0000256" key="4">
    <source>
        <dbReference type="ARBA" id="ARBA00023316"/>
    </source>
</evidence>
<name>A0AB34KAK6_PRYPA</name>
<comment type="catalytic activity">
    <reaction evidence="5">
        <text>Successive hydrolysis of beta-D-glucose units from the non-reducing ends of (1-&gt;3)-beta-D-glucans, releasing alpha-glucose.</text>
        <dbReference type="EC" id="3.2.1.58"/>
    </reaction>
</comment>
<proteinExistence type="predicted"/>
<evidence type="ECO:0000256" key="5">
    <source>
        <dbReference type="ARBA" id="ARBA00036824"/>
    </source>
</evidence>
<dbReference type="InterPro" id="IPR017853">
    <property type="entry name" value="GH"/>
</dbReference>
<dbReference type="AlphaFoldDB" id="A0AB34KAK6"/>
<evidence type="ECO:0000313" key="10">
    <source>
        <dbReference type="Proteomes" id="UP001515480"/>
    </source>
</evidence>
<organism evidence="9 10">
    <name type="scientific">Prymnesium parvum</name>
    <name type="common">Toxic golden alga</name>
    <dbReference type="NCBI Taxonomy" id="97485"/>
    <lineage>
        <taxon>Eukaryota</taxon>
        <taxon>Haptista</taxon>
        <taxon>Haptophyta</taxon>
        <taxon>Prymnesiophyceae</taxon>
        <taxon>Prymnesiales</taxon>
        <taxon>Prymnesiaceae</taxon>
        <taxon>Prymnesium</taxon>
    </lineage>
</organism>
<dbReference type="GO" id="GO:0009251">
    <property type="term" value="P:glucan catabolic process"/>
    <property type="evidence" value="ECO:0007669"/>
    <property type="project" value="TreeGrafter"/>
</dbReference>
<feature type="region of interest" description="Disordered" evidence="7">
    <location>
        <begin position="511"/>
        <end position="545"/>
    </location>
</feature>
<feature type="chain" id="PRO_5044316383" description="glucan 1,3-beta-glucosidase" evidence="8">
    <location>
        <begin position="22"/>
        <end position="632"/>
    </location>
</feature>
<evidence type="ECO:0000256" key="1">
    <source>
        <dbReference type="ARBA" id="ARBA00022801"/>
    </source>
</evidence>
<dbReference type="GO" id="GO:0009986">
    <property type="term" value="C:cell surface"/>
    <property type="evidence" value="ECO:0007669"/>
    <property type="project" value="TreeGrafter"/>
</dbReference>
<gene>
    <name evidence="9" type="ORF">AB1Y20_000615</name>
</gene>
<evidence type="ECO:0000256" key="6">
    <source>
        <dbReference type="ARBA" id="ARBA00038929"/>
    </source>
</evidence>
<keyword evidence="1" id="KW-0378">Hydrolase</keyword>
<dbReference type="GO" id="GO:0004338">
    <property type="term" value="F:glucan exo-1,3-beta-glucosidase activity"/>
    <property type="evidence" value="ECO:0007669"/>
    <property type="project" value="UniProtKB-EC"/>
</dbReference>
<dbReference type="SUPFAM" id="SSF51445">
    <property type="entry name" value="(Trans)glycosidases"/>
    <property type="match status" value="1"/>
</dbReference>
<comment type="caution">
    <text evidence="9">The sequence shown here is derived from an EMBL/GenBank/DDBJ whole genome shotgun (WGS) entry which is preliminary data.</text>
</comment>
<reference evidence="9 10" key="1">
    <citation type="journal article" date="2024" name="Science">
        <title>Giant polyketide synthase enzymes in the biosynthesis of giant marine polyether toxins.</title>
        <authorList>
            <person name="Fallon T.R."/>
            <person name="Shende V.V."/>
            <person name="Wierzbicki I.H."/>
            <person name="Pendleton A.L."/>
            <person name="Watervoot N.F."/>
            <person name="Auber R.P."/>
            <person name="Gonzalez D.J."/>
            <person name="Wisecaver J.H."/>
            <person name="Moore B.S."/>
        </authorList>
    </citation>
    <scope>NUCLEOTIDE SEQUENCE [LARGE SCALE GENOMIC DNA]</scope>
    <source>
        <strain evidence="9 10">12B1</strain>
    </source>
</reference>
<keyword evidence="8" id="KW-0732">Signal</keyword>
<keyword evidence="3" id="KW-0326">Glycosidase</keyword>
<evidence type="ECO:0000256" key="7">
    <source>
        <dbReference type="SAM" id="MobiDB-lite"/>
    </source>
</evidence>
<sequence>MTATLPRLRLALLLLLPAVLAKEAPPPRRVGARAASPAPMVDPPAWGALALTPQQEWAIAAGYQAGVNLGGWLVIEPWMWDQQPFAGASAEQDVVSRLRSTSDAHAIQTMRNHWAGFVDESTLRLLADFGITHVRIPVGYWMLDAPMAGSVEGGAASSMYDYGFQQECFVTGGINYLDALLQKLPSFGMRAVIDMHAMPGCSSKCQGYAGISCSYPTFWTEKSGTPIPGCAGGPTSSKRNSSDTWLDLGVTYVQLMAEWIDAKAYRSSSVVGLELINEPALQSAGLADNIKEFLIKAAQAVGSRKLQSRGASRPYVVNFVGPSINDQVGSTFVADQQASGVFPQNTVVDTHHYYNWNGWHDAAAYEQMVCNGDEDWWQYGAQKQSVFIGEWSVAVNGNANLNSFDSASDVAFMRRFYANQVSYYYSHEHTVGNYYWNFRMASGWNPQPTEAAPGGSYVSGTDVNTSLPGFGDRVWSLLSLINRSIAVPLPSLNIQGRCHCHGCSIDAPPAPPAVTPPSPPAPPPSPPSPPSPPHPPPSPPNPPPPPSWDHCRVNCNDYQFDDSTQVNIGIIKPADACGEACQKKAFLYYKFFSDSGTCICYKTTAGSWPPDSSQCGGQGGTISSGTVPGNHC</sequence>
<dbReference type="EMBL" id="JBGBPQ010000001">
    <property type="protein sequence ID" value="KAL1529675.1"/>
    <property type="molecule type" value="Genomic_DNA"/>
</dbReference>
<dbReference type="Proteomes" id="UP001515480">
    <property type="component" value="Unassembled WGS sequence"/>
</dbReference>
<accession>A0AB34KAK6</accession>
<dbReference type="InterPro" id="IPR050386">
    <property type="entry name" value="Glycosyl_hydrolase_5"/>
</dbReference>
<dbReference type="GO" id="GO:0005576">
    <property type="term" value="C:extracellular region"/>
    <property type="evidence" value="ECO:0007669"/>
    <property type="project" value="TreeGrafter"/>
</dbReference>
<evidence type="ECO:0000256" key="8">
    <source>
        <dbReference type="SAM" id="SignalP"/>
    </source>
</evidence>
<evidence type="ECO:0000256" key="2">
    <source>
        <dbReference type="ARBA" id="ARBA00023180"/>
    </source>
</evidence>
<dbReference type="GO" id="GO:0071555">
    <property type="term" value="P:cell wall organization"/>
    <property type="evidence" value="ECO:0007669"/>
    <property type="project" value="UniProtKB-KW"/>
</dbReference>
<keyword evidence="2" id="KW-0325">Glycoprotein</keyword>
<keyword evidence="4" id="KW-0961">Cell wall biogenesis/degradation</keyword>
<evidence type="ECO:0000256" key="3">
    <source>
        <dbReference type="ARBA" id="ARBA00023295"/>
    </source>
</evidence>